<dbReference type="GO" id="GO:0009228">
    <property type="term" value="P:thiamine biosynthetic process"/>
    <property type="evidence" value="ECO:0007669"/>
    <property type="project" value="UniProtKB-KW"/>
</dbReference>
<keyword evidence="6" id="KW-1133">Transmembrane helix</keyword>
<dbReference type="Gene3D" id="3.30.9.10">
    <property type="entry name" value="D-Amino Acid Oxidase, subunit A, domain 2"/>
    <property type="match status" value="1"/>
</dbReference>
<dbReference type="Pfam" id="PF01266">
    <property type="entry name" value="DAO"/>
    <property type="match status" value="1"/>
</dbReference>
<dbReference type="RefSeq" id="WP_052605169.1">
    <property type="nucleotide sequence ID" value="NZ_JXYS01000031.1"/>
</dbReference>
<dbReference type="PATRIC" id="fig|1280514.3.peg.1867"/>
<name>A0A0D8HKX1_9ACTN</name>
<dbReference type="Gene3D" id="3.50.50.60">
    <property type="entry name" value="FAD/NAD(P)-binding domain"/>
    <property type="match status" value="1"/>
</dbReference>
<sequence length="375" mass="40743">MSKDQKIAIIGGGITGASIAYHLASTKSLNISVLDADVARGATRVAAGMLAPVAEAVYGEERLLDTMLGAARYWGELAEKLRDDFGLDVGLRNTGSLLIGATPNDTVEINRAKSFYDRLGLACTYLSKSELDSIEPTLSPMISGGIFTEIDNQVDNRKAHIALIEASKRLGVDFVTHDATQINRIGDSFEISLEDETCIKADKIVLAFGVTKDAIKGVPDFIYDSLRPVRGEVIRIRTNKFTPAPERIVRYLVEGRPGYIVPRLDGEIVIGATQEEKGFDASTKVRSTYELLRDALRVIPALGEMEIAEINVGFRPATNDNFPILGQVEQDLFCALGSFRHGILLSSIIGRGIAEMISGPTTSIELGLFTPNRLR</sequence>
<dbReference type="InterPro" id="IPR006076">
    <property type="entry name" value="FAD-dep_OxRdtase"/>
</dbReference>
<evidence type="ECO:0000313" key="9">
    <source>
        <dbReference type="Proteomes" id="UP000032360"/>
    </source>
</evidence>
<keyword evidence="9" id="KW-1185">Reference proteome</keyword>
<dbReference type="EC" id="1.4.3.19" evidence="5"/>
<comment type="catalytic activity">
    <reaction evidence="4">
        <text>glycine + O2 + H2O = glyoxylate + H2O2 + NH4(+)</text>
        <dbReference type="Rhea" id="RHEA:11532"/>
        <dbReference type="ChEBI" id="CHEBI:15377"/>
        <dbReference type="ChEBI" id="CHEBI:15379"/>
        <dbReference type="ChEBI" id="CHEBI:16240"/>
        <dbReference type="ChEBI" id="CHEBI:28938"/>
        <dbReference type="ChEBI" id="CHEBI:36655"/>
        <dbReference type="ChEBI" id="CHEBI:57305"/>
        <dbReference type="EC" id="1.4.3.19"/>
    </reaction>
</comment>
<dbReference type="SUPFAM" id="SSF54373">
    <property type="entry name" value="FAD-linked reductases, C-terminal domain"/>
    <property type="match status" value="1"/>
</dbReference>
<dbReference type="GO" id="GO:0005737">
    <property type="term" value="C:cytoplasm"/>
    <property type="evidence" value="ECO:0007669"/>
    <property type="project" value="TreeGrafter"/>
</dbReference>
<feature type="domain" description="FAD dependent oxidoreductase" evidence="7">
    <location>
        <begin position="6"/>
        <end position="356"/>
    </location>
</feature>
<dbReference type="UniPathway" id="UPA00060"/>
<feature type="transmembrane region" description="Helical" evidence="6">
    <location>
        <begin position="7"/>
        <end position="24"/>
    </location>
</feature>
<keyword evidence="6" id="KW-0812">Transmembrane</keyword>
<keyword evidence="6" id="KW-0472">Membrane</keyword>
<dbReference type="InterPro" id="IPR012727">
    <property type="entry name" value="Gly_oxidase_ThiO"/>
</dbReference>
<dbReference type="InterPro" id="IPR036188">
    <property type="entry name" value="FAD/NAD-bd_sf"/>
</dbReference>
<dbReference type="EMBL" id="JXYS01000031">
    <property type="protein sequence ID" value="KJF17726.1"/>
    <property type="molecule type" value="Genomic_DNA"/>
</dbReference>
<evidence type="ECO:0000256" key="2">
    <source>
        <dbReference type="ARBA" id="ARBA00022977"/>
    </source>
</evidence>
<dbReference type="GO" id="GO:0050660">
    <property type="term" value="F:flavin adenine dinucleotide binding"/>
    <property type="evidence" value="ECO:0007669"/>
    <property type="project" value="InterPro"/>
</dbReference>
<evidence type="ECO:0000256" key="1">
    <source>
        <dbReference type="ARBA" id="ARBA00004948"/>
    </source>
</evidence>
<evidence type="ECO:0000256" key="6">
    <source>
        <dbReference type="SAM" id="Phobius"/>
    </source>
</evidence>
<dbReference type="STRING" id="1280514.AXFE_14340"/>
<dbReference type="NCBIfam" id="TIGR02352">
    <property type="entry name" value="thiamin_ThiO"/>
    <property type="match status" value="1"/>
</dbReference>
<dbReference type="GO" id="GO:0043799">
    <property type="term" value="F:glycine oxidase activity"/>
    <property type="evidence" value="ECO:0007669"/>
    <property type="project" value="UniProtKB-EC"/>
</dbReference>
<dbReference type="PANTHER" id="PTHR13847:SF289">
    <property type="entry name" value="GLYCINE OXIDASE"/>
    <property type="match status" value="1"/>
</dbReference>
<proteinExistence type="predicted"/>
<dbReference type="GO" id="GO:0009229">
    <property type="term" value="P:thiamine diphosphate biosynthetic process"/>
    <property type="evidence" value="ECO:0007669"/>
    <property type="project" value="UniProtKB-UniPathway"/>
</dbReference>
<dbReference type="OrthoDB" id="3214401at2"/>
<keyword evidence="3 8" id="KW-0560">Oxidoreductase</keyword>
<evidence type="ECO:0000256" key="4">
    <source>
        <dbReference type="ARBA" id="ARBA00049872"/>
    </source>
</evidence>
<evidence type="ECO:0000256" key="3">
    <source>
        <dbReference type="ARBA" id="ARBA00023002"/>
    </source>
</evidence>
<dbReference type="Proteomes" id="UP000032360">
    <property type="component" value="Unassembled WGS sequence"/>
</dbReference>
<organism evidence="8 9">
    <name type="scientific">Acidithrix ferrooxidans</name>
    <dbReference type="NCBI Taxonomy" id="1280514"/>
    <lineage>
        <taxon>Bacteria</taxon>
        <taxon>Bacillati</taxon>
        <taxon>Actinomycetota</taxon>
        <taxon>Acidimicrobiia</taxon>
        <taxon>Acidimicrobiales</taxon>
        <taxon>Acidimicrobiaceae</taxon>
        <taxon>Acidithrix</taxon>
    </lineage>
</organism>
<dbReference type="SUPFAM" id="SSF51905">
    <property type="entry name" value="FAD/NAD(P)-binding domain"/>
    <property type="match status" value="1"/>
</dbReference>
<dbReference type="AlphaFoldDB" id="A0A0D8HKX1"/>
<evidence type="ECO:0000313" key="8">
    <source>
        <dbReference type="EMBL" id="KJF17726.1"/>
    </source>
</evidence>
<comment type="caution">
    <text evidence="8">The sequence shown here is derived from an EMBL/GenBank/DDBJ whole genome shotgun (WGS) entry which is preliminary data.</text>
</comment>
<protein>
    <recommendedName>
        <fullName evidence="5">glycine oxidase</fullName>
        <ecNumber evidence="5">1.4.3.19</ecNumber>
    </recommendedName>
</protein>
<dbReference type="PANTHER" id="PTHR13847">
    <property type="entry name" value="SARCOSINE DEHYDROGENASE-RELATED"/>
    <property type="match status" value="1"/>
</dbReference>
<comment type="pathway">
    <text evidence="1">Cofactor biosynthesis; thiamine diphosphate biosynthesis.</text>
</comment>
<gene>
    <name evidence="8" type="primary">hcnC</name>
    <name evidence="8" type="ORF">AXFE_14340</name>
</gene>
<accession>A0A0D8HKX1</accession>
<reference evidence="8 9" key="1">
    <citation type="submission" date="2015-01" db="EMBL/GenBank/DDBJ databases">
        <title>Draft genome of the acidophilic iron oxidizer Acidithrix ferrooxidans strain Py-F3.</title>
        <authorList>
            <person name="Poehlein A."/>
            <person name="Eisen S."/>
            <person name="Schloemann M."/>
            <person name="Johnson B.D."/>
            <person name="Daniel R."/>
            <person name="Muehling M."/>
        </authorList>
    </citation>
    <scope>NUCLEOTIDE SEQUENCE [LARGE SCALE GENOMIC DNA]</scope>
    <source>
        <strain evidence="8 9">Py-F3</strain>
    </source>
</reference>
<keyword evidence="2" id="KW-0784">Thiamine biosynthesis</keyword>
<evidence type="ECO:0000256" key="5">
    <source>
        <dbReference type="ARBA" id="ARBA00050018"/>
    </source>
</evidence>
<evidence type="ECO:0000259" key="7">
    <source>
        <dbReference type="Pfam" id="PF01266"/>
    </source>
</evidence>